<dbReference type="Gene3D" id="6.10.20.40">
    <property type="entry name" value="TEA/ATTS domain"/>
    <property type="match status" value="1"/>
</dbReference>
<name>A0ABR3S6Q7_9PLEO</name>
<feature type="region of interest" description="Disordered" evidence="1">
    <location>
        <begin position="99"/>
        <end position="119"/>
    </location>
</feature>
<protein>
    <recommendedName>
        <fullName evidence="4">TEA domain-containing protein</fullName>
    </recommendedName>
</protein>
<evidence type="ECO:0008006" key="4">
    <source>
        <dbReference type="Google" id="ProtNLM"/>
    </source>
</evidence>
<gene>
    <name evidence="2" type="ORF">SLS60_000407</name>
</gene>
<proteinExistence type="predicted"/>
<dbReference type="Proteomes" id="UP001521785">
    <property type="component" value="Unassembled WGS sequence"/>
</dbReference>
<keyword evidence="3" id="KW-1185">Reference proteome</keyword>
<feature type="region of interest" description="Disordered" evidence="1">
    <location>
        <begin position="331"/>
        <end position="350"/>
    </location>
</feature>
<evidence type="ECO:0000313" key="3">
    <source>
        <dbReference type="Proteomes" id="UP001521785"/>
    </source>
</evidence>
<reference evidence="2 3" key="1">
    <citation type="submission" date="2024-02" db="EMBL/GenBank/DDBJ databases">
        <title>De novo assembly and annotation of 12 fungi associated with fruit tree decline syndrome in Ontario, Canada.</title>
        <authorList>
            <person name="Sulman M."/>
            <person name="Ellouze W."/>
            <person name="Ilyukhin E."/>
        </authorList>
    </citation>
    <scope>NUCLEOTIDE SEQUENCE [LARGE SCALE GENOMIC DNA]</scope>
    <source>
        <strain evidence="2 3">M42-189</strain>
    </source>
</reference>
<feature type="region of interest" description="Disordered" evidence="1">
    <location>
        <begin position="163"/>
        <end position="191"/>
    </location>
</feature>
<accession>A0ABR3S6Q7</accession>
<comment type="caution">
    <text evidence="2">The sequence shown here is derived from an EMBL/GenBank/DDBJ whole genome shotgun (WGS) entry which is preliminary data.</text>
</comment>
<sequence>MELHHRSCVLPSNAPALPETDTYIPSRVLQERSVNRRHEYTEDASSCKRSPTPIYTGRLGGYFTGNLTSHFNGDKSEAQIDLETKRLMKLLKACDKYQKYRDRQPSDTASAKDNKEQRWPDHLEEAFFRGEPRTRKQVSSHIQVLKPMLSDQPQILVYMSTEDMGGRGGRGRHGSHFGHRHRHASSKYDHSRTDTDLQQSLGYLPSSVALAKLLSGHEEPPYTVANFDMFVEVAKRHTHDFTQLSNSKARLDDLHITDTNSWHKQYPEFKFHRTEQFRDHHVLICDATIKVMTMERLAGATLSITFDLRSQEDLSVYDSIECRTRFFENGRVADQPDGDRAQGKSRETRTQEEYHAEHGLMHVHFGSKFWVHQMQKLGDLLGKASAQEEQPARTRYEELVRRELQNMTAAQDIYGIKDGEQVRLLTILWRFSQTRYSHEAGRMTWRVANFGHRREKKWMKDEELSHIRNAKELHPSHTPSSLSMLSMPTSSHSMYPTLPLDFSHPFGNTQPQIDLDALDALASTDFSNSNSATAPSLTNDYSQTHSLPSLTHNQDTSGVSHQSGSYPDANDFDFDGGHITISGCLAPLEPAIHLGTYDSYAPNVNGMHHHSTTLPNLSSITGLESQHTLPENAFGDLSSLAHMSTGGMPNGCYATKPSWHHPSLISQLENAAEQFGMPDMLPEDGNHGGLMGDGGLWKLQPGVGFGEDTGVGAEGVGRRDSKVGSGMQVDFGERERGVWRV</sequence>
<evidence type="ECO:0000313" key="2">
    <source>
        <dbReference type="EMBL" id="KAL1612183.1"/>
    </source>
</evidence>
<dbReference type="EMBL" id="JAKJXO020000001">
    <property type="protein sequence ID" value="KAL1612183.1"/>
    <property type="molecule type" value="Genomic_DNA"/>
</dbReference>
<feature type="compositionally biased region" description="Basic and acidic residues" evidence="1">
    <location>
        <begin position="337"/>
        <end position="350"/>
    </location>
</feature>
<feature type="region of interest" description="Disordered" evidence="1">
    <location>
        <begin position="528"/>
        <end position="564"/>
    </location>
</feature>
<evidence type="ECO:0000256" key="1">
    <source>
        <dbReference type="SAM" id="MobiDB-lite"/>
    </source>
</evidence>
<organism evidence="2 3">
    <name type="scientific">Paraconiothyrium brasiliense</name>
    <dbReference type="NCBI Taxonomy" id="300254"/>
    <lineage>
        <taxon>Eukaryota</taxon>
        <taxon>Fungi</taxon>
        <taxon>Dikarya</taxon>
        <taxon>Ascomycota</taxon>
        <taxon>Pezizomycotina</taxon>
        <taxon>Dothideomycetes</taxon>
        <taxon>Pleosporomycetidae</taxon>
        <taxon>Pleosporales</taxon>
        <taxon>Massarineae</taxon>
        <taxon>Didymosphaeriaceae</taxon>
        <taxon>Paraconiothyrium</taxon>
    </lineage>
</organism>
<feature type="compositionally biased region" description="Basic residues" evidence="1">
    <location>
        <begin position="169"/>
        <end position="185"/>
    </location>
</feature>
<dbReference type="InterPro" id="IPR038096">
    <property type="entry name" value="TEA/ATTS_sf"/>
</dbReference>